<name>A0ACB8BNZ5_9AGAM</name>
<comment type="caution">
    <text evidence="1">The sequence shown here is derived from an EMBL/GenBank/DDBJ whole genome shotgun (WGS) entry which is preliminary data.</text>
</comment>
<keyword evidence="2" id="KW-1185">Reference proteome</keyword>
<accession>A0ACB8BNZ5</accession>
<dbReference type="EMBL" id="MU266363">
    <property type="protein sequence ID" value="KAH7927625.1"/>
    <property type="molecule type" value="Genomic_DNA"/>
</dbReference>
<evidence type="ECO:0000313" key="2">
    <source>
        <dbReference type="Proteomes" id="UP000790709"/>
    </source>
</evidence>
<dbReference type="Proteomes" id="UP000790709">
    <property type="component" value="Unassembled WGS sequence"/>
</dbReference>
<protein>
    <submittedName>
        <fullName evidence="1">Uncharacterized protein</fullName>
    </submittedName>
</protein>
<organism evidence="1 2">
    <name type="scientific">Leucogyrophana mollusca</name>
    <dbReference type="NCBI Taxonomy" id="85980"/>
    <lineage>
        <taxon>Eukaryota</taxon>
        <taxon>Fungi</taxon>
        <taxon>Dikarya</taxon>
        <taxon>Basidiomycota</taxon>
        <taxon>Agaricomycotina</taxon>
        <taxon>Agaricomycetes</taxon>
        <taxon>Agaricomycetidae</taxon>
        <taxon>Boletales</taxon>
        <taxon>Boletales incertae sedis</taxon>
        <taxon>Leucogyrophana</taxon>
    </lineage>
</organism>
<evidence type="ECO:0000313" key="1">
    <source>
        <dbReference type="EMBL" id="KAH7927625.1"/>
    </source>
</evidence>
<sequence>MSHYRPSVYQYPTGGSMQYPTAAQAPQQLYPISSSATHPPLVNLASLTTQPSTNAFTGGAYPGTLFSAPGTIFQQAINDPTKWPFAYPNATSQQFFYAQNGSVQPIYQAPAVISQQVQVPYLASKYPPAPDSTTYISPVTLQQSPQNNNTLAYPVNYAIPASIPVAYNTYPQGYGSTPSISHGQDGAQYTPGAPPSPASSSSSSSSDPSPPPPYDVSASFSDASTMDNLPAEDSSPDVGYLDAPPTQRPRRPYNKKATTIDGGMTKLNAGGKTCPLCGKVVSGNLTRHMATHRKELRVPCPSCGHFFARTDAVKRHLRGRSCKGPKKPFASRKKENWVIERPGAPSGDTTTASDDSWPAESVDLDDPTQGTACHSPVLVSVDTAAHESTLPFTSPEAADSTTLPSDGQLTPEQLEAFLRIMNEMSAGGQSTAL</sequence>
<reference evidence="1" key="1">
    <citation type="journal article" date="2021" name="New Phytol.">
        <title>Evolutionary innovations through gain and loss of genes in the ectomycorrhizal Boletales.</title>
        <authorList>
            <person name="Wu G."/>
            <person name="Miyauchi S."/>
            <person name="Morin E."/>
            <person name="Kuo A."/>
            <person name="Drula E."/>
            <person name="Varga T."/>
            <person name="Kohler A."/>
            <person name="Feng B."/>
            <person name="Cao Y."/>
            <person name="Lipzen A."/>
            <person name="Daum C."/>
            <person name="Hundley H."/>
            <person name="Pangilinan J."/>
            <person name="Johnson J."/>
            <person name="Barry K."/>
            <person name="LaButti K."/>
            <person name="Ng V."/>
            <person name="Ahrendt S."/>
            <person name="Min B."/>
            <person name="Choi I.G."/>
            <person name="Park H."/>
            <person name="Plett J.M."/>
            <person name="Magnuson J."/>
            <person name="Spatafora J.W."/>
            <person name="Nagy L.G."/>
            <person name="Henrissat B."/>
            <person name="Grigoriev I.V."/>
            <person name="Yang Z.L."/>
            <person name="Xu J."/>
            <person name="Martin F.M."/>
        </authorList>
    </citation>
    <scope>NUCLEOTIDE SEQUENCE</scope>
    <source>
        <strain evidence="1">KUC20120723A-06</strain>
    </source>
</reference>
<gene>
    <name evidence="1" type="ORF">BV22DRAFT_1127199</name>
</gene>
<proteinExistence type="predicted"/>